<keyword evidence="3 6" id="KW-0963">Cytoplasm</keyword>
<comment type="function">
    <text evidence="6">Nucleoside triphosphate pyrophosphatase that hydrolyzes dTTP and UTP. May have a dual role in cell division arrest and in preventing the incorporation of modified nucleotides into cellular nucleic acids.</text>
</comment>
<evidence type="ECO:0000256" key="4">
    <source>
        <dbReference type="ARBA" id="ARBA00022801"/>
    </source>
</evidence>
<comment type="similarity">
    <text evidence="6">Belongs to the Maf family. YhdE subfamily.</text>
</comment>
<gene>
    <name evidence="7" type="primary">maf</name>
    <name evidence="7" type="ORF">HCR03_11470</name>
</gene>
<dbReference type="GO" id="GO:0009117">
    <property type="term" value="P:nucleotide metabolic process"/>
    <property type="evidence" value="ECO:0007669"/>
    <property type="project" value="UniProtKB-KW"/>
</dbReference>
<reference evidence="7 8" key="1">
    <citation type="submission" date="2020-08" db="EMBL/GenBank/DDBJ databases">
        <title>The isolate Caproiciproducens sp. 7D4C2 produces n-caproate at mildly acidic conditions from hexoses: genome and rBOX comparison with related strains and chain-elongating bacteria.</title>
        <authorList>
            <person name="Esquivel-Elizondo S."/>
            <person name="Bagci C."/>
            <person name="Temovska M."/>
            <person name="Jeon B.S."/>
            <person name="Bessarab I."/>
            <person name="Williams R.B.H."/>
            <person name="Huson D.H."/>
            <person name="Angenent L.T."/>
        </authorList>
    </citation>
    <scope>NUCLEOTIDE SEQUENCE [LARGE SCALE GENOMIC DNA]</scope>
    <source>
        <strain evidence="7 8">7D4C2</strain>
    </source>
</reference>
<comment type="subcellular location">
    <subcellularLocation>
        <location evidence="2 6">Cytoplasm</location>
    </subcellularLocation>
</comment>
<evidence type="ECO:0000313" key="7">
    <source>
        <dbReference type="EMBL" id="QNK39372.1"/>
    </source>
</evidence>
<dbReference type="GO" id="GO:0047429">
    <property type="term" value="F:nucleoside triphosphate diphosphatase activity"/>
    <property type="evidence" value="ECO:0007669"/>
    <property type="project" value="UniProtKB-EC"/>
</dbReference>
<keyword evidence="4 6" id="KW-0378">Hydrolase</keyword>
<dbReference type="PANTHER" id="PTHR43213:SF5">
    <property type="entry name" value="BIFUNCTIONAL DTTP_UTP PYROPHOSPHATASE_METHYLTRANSFERASE PROTEIN-RELATED"/>
    <property type="match status" value="1"/>
</dbReference>
<evidence type="ECO:0000256" key="1">
    <source>
        <dbReference type="ARBA" id="ARBA00001968"/>
    </source>
</evidence>
<dbReference type="PANTHER" id="PTHR43213">
    <property type="entry name" value="BIFUNCTIONAL DTTP/UTP PYROPHOSPHATASE/METHYLTRANSFERASE PROTEIN-RELATED"/>
    <property type="match status" value="1"/>
</dbReference>
<comment type="catalytic activity">
    <reaction evidence="6">
        <text>dTTP + H2O = dTMP + diphosphate + H(+)</text>
        <dbReference type="Rhea" id="RHEA:28534"/>
        <dbReference type="ChEBI" id="CHEBI:15377"/>
        <dbReference type="ChEBI" id="CHEBI:15378"/>
        <dbReference type="ChEBI" id="CHEBI:33019"/>
        <dbReference type="ChEBI" id="CHEBI:37568"/>
        <dbReference type="ChEBI" id="CHEBI:63528"/>
        <dbReference type="EC" id="3.6.1.9"/>
    </reaction>
</comment>
<dbReference type="RefSeq" id="WP_187034295.1">
    <property type="nucleotide sequence ID" value="NZ_CP060286.1"/>
</dbReference>
<evidence type="ECO:0000256" key="3">
    <source>
        <dbReference type="ARBA" id="ARBA00022490"/>
    </source>
</evidence>
<dbReference type="CDD" id="cd00555">
    <property type="entry name" value="Maf"/>
    <property type="match status" value="1"/>
</dbReference>
<organism evidence="7 8">
    <name type="scientific">Caproicibacter fermentans</name>
    <dbReference type="NCBI Taxonomy" id="2576756"/>
    <lineage>
        <taxon>Bacteria</taxon>
        <taxon>Bacillati</taxon>
        <taxon>Bacillota</taxon>
        <taxon>Clostridia</taxon>
        <taxon>Eubacteriales</taxon>
        <taxon>Acutalibacteraceae</taxon>
        <taxon>Caproicibacter</taxon>
    </lineage>
</organism>
<evidence type="ECO:0000313" key="8">
    <source>
        <dbReference type="Proteomes" id="UP000515909"/>
    </source>
</evidence>
<feature type="site" description="Important for substrate specificity" evidence="6">
    <location>
        <position position="150"/>
    </location>
</feature>
<dbReference type="Proteomes" id="UP000515909">
    <property type="component" value="Chromosome"/>
</dbReference>
<sequence>MLLLASSSPRRSELLKMAGYEFTAAPANVSETFLHGTPPMQIVEQLAARKAQAVAKQNPEAVVLAADTLVVLKGRILGKPKDADAAKAMLKLLSGNVHQVYTGYTVISGKKLICGHECTSVEFYALSQQEIDAYVDSGEPLDKAGAYGIQGRGALFVKRINGDYYNIVGLPISKIHRILTGLQEKDE</sequence>
<feature type="site" description="Important for substrate specificity" evidence="6">
    <location>
        <position position="68"/>
    </location>
</feature>
<accession>A0A7G8T6Y1</accession>
<dbReference type="InterPro" id="IPR029001">
    <property type="entry name" value="ITPase-like_fam"/>
</dbReference>
<name>A0A7G8T6Y1_9FIRM</name>
<dbReference type="GO" id="GO:0005737">
    <property type="term" value="C:cytoplasm"/>
    <property type="evidence" value="ECO:0007669"/>
    <property type="project" value="UniProtKB-SubCell"/>
</dbReference>
<proteinExistence type="inferred from homology"/>
<feature type="active site" description="Proton acceptor" evidence="6">
    <location>
        <position position="67"/>
    </location>
</feature>
<evidence type="ECO:0000256" key="6">
    <source>
        <dbReference type="HAMAP-Rule" id="MF_00528"/>
    </source>
</evidence>
<dbReference type="PIRSF" id="PIRSF006305">
    <property type="entry name" value="Maf"/>
    <property type="match status" value="1"/>
</dbReference>
<dbReference type="EMBL" id="CP060286">
    <property type="protein sequence ID" value="QNK39372.1"/>
    <property type="molecule type" value="Genomic_DNA"/>
</dbReference>
<dbReference type="KEGG" id="cfem:HCR03_11470"/>
<dbReference type="Gene3D" id="3.90.950.10">
    <property type="match status" value="1"/>
</dbReference>
<dbReference type="InterPro" id="IPR003697">
    <property type="entry name" value="Maf-like"/>
</dbReference>
<dbReference type="AlphaFoldDB" id="A0A7G8T6Y1"/>
<evidence type="ECO:0000256" key="5">
    <source>
        <dbReference type="ARBA" id="ARBA00023080"/>
    </source>
</evidence>
<dbReference type="SUPFAM" id="SSF52972">
    <property type="entry name" value="ITPase-like"/>
    <property type="match status" value="1"/>
</dbReference>
<dbReference type="Pfam" id="PF02545">
    <property type="entry name" value="Maf"/>
    <property type="match status" value="1"/>
</dbReference>
<keyword evidence="5 6" id="KW-0546">Nucleotide metabolism</keyword>
<dbReference type="FunFam" id="3.90.950.10:FF:000005">
    <property type="entry name" value="7-methyl-GTP pyrophosphatase"/>
    <property type="match status" value="1"/>
</dbReference>
<evidence type="ECO:0000256" key="2">
    <source>
        <dbReference type="ARBA" id="ARBA00004496"/>
    </source>
</evidence>
<protein>
    <recommendedName>
        <fullName evidence="6">dTTP/UTP pyrophosphatase</fullName>
        <shortName evidence="6">dTTPase/UTPase</shortName>
        <ecNumber evidence="6">3.6.1.9</ecNumber>
    </recommendedName>
    <alternativeName>
        <fullName evidence="6">Nucleoside triphosphate pyrophosphatase</fullName>
    </alternativeName>
    <alternativeName>
        <fullName evidence="6">Nucleotide pyrophosphatase</fullName>
        <shortName evidence="6">Nucleotide PPase</shortName>
    </alternativeName>
</protein>
<comment type="catalytic activity">
    <reaction evidence="6">
        <text>UTP + H2O = UMP + diphosphate + H(+)</text>
        <dbReference type="Rhea" id="RHEA:29395"/>
        <dbReference type="ChEBI" id="CHEBI:15377"/>
        <dbReference type="ChEBI" id="CHEBI:15378"/>
        <dbReference type="ChEBI" id="CHEBI:33019"/>
        <dbReference type="ChEBI" id="CHEBI:46398"/>
        <dbReference type="ChEBI" id="CHEBI:57865"/>
        <dbReference type="EC" id="3.6.1.9"/>
    </reaction>
</comment>
<dbReference type="NCBIfam" id="TIGR00172">
    <property type="entry name" value="maf"/>
    <property type="match status" value="1"/>
</dbReference>
<comment type="cofactor">
    <cofactor evidence="1 6">
        <name>a divalent metal cation</name>
        <dbReference type="ChEBI" id="CHEBI:60240"/>
    </cofactor>
</comment>
<dbReference type="HAMAP" id="MF_00528">
    <property type="entry name" value="Maf"/>
    <property type="match status" value="1"/>
</dbReference>
<feature type="site" description="Important for substrate specificity" evidence="6">
    <location>
        <position position="10"/>
    </location>
</feature>
<comment type="caution">
    <text evidence="6">Lacks conserved residue(s) required for the propagation of feature annotation.</text>
</comment>
<dbReference type="EC" id="3.6.1.9" evidence="6"/>